<keyword evidence="2" id="KW-0175">Coiled coil</keyword>
<dbReference type="Gene3D" id="1.10.555.10">
    <property type="entry name" value="Rho GTPase activation protein"/>
    <property type="match status" value="1"/>
</dbReference>
<organism evidence="5 7">
    <name type="scientific">Rotaria magnacalcarata</name>
    <dbReference type="NCBI Taxonomy" id="392030"/>
    <lineage>
        <taxon>Eukaryota</taxon>
        <taxon>Metazoa</taxon>
        <taxon>Spiralia</taxon>
        <taxon>Gnathifera</taxon>
        <taxon>Rotifera</taxon>
        <taxon>Eurotatoria</taxon>
        <taxon>Bdelloidea</taxon>
        <taxon>Philodinida</taxon>
        <taxon>Philodinidae</taxon>
        <taxon>Rotaria</taxon>
    </lineage>
</organism>
<dbReference type="PANTHER" id="PTHR14130:SF14">
    <property type="entry name" value="RHO GTPASE-ACTIVATING PROTEIN 92B"/>
    <property type="match status" value="1"/>
</dbReference>
<dbReference type="AlphaFoldDB" id="A0A814JDP8"/>
<feature type="compositionally biased region" description="Polar residues" evidence="3">
    <location>
        <begin position="572"/>
        <end position="587"/>
    </location>
</feature>
<dbReference type="OrthoDB" id="19923at2759"/>
<feature type="region of interest" description="Disordered" evidence="3">
    <location>
        <begin position="572"/>
        <end position="619"/>
    </location>
</feature>
<dbReference type="GO" id="GO:0007165">
    <property type="term" value="P:signal transduction"/>
    <property type="evidence" value="ECO:0007669"/>
    <property type="project" value="InterPro"/>
</dbReference>
<feature type="region of interest" description="Disordered" evidence="3">
    <location>
        <begin position="698"/>
        <end position="727"/>
    </location>
</feature>
<reference evidence="5" key="1">
    <citation type="submission" date="2021-02" db="EMBL/GenBank/DDBJ databases">
        <authorList>
            <person name="Nowell W R."/>
        </authorList>
    </citation>
    <scope>NUCLEOTIDE SEQUENCE</scope>
</reference>
<feature type="compositionally biased region" description="Low complexity" evidence="3">
    <location>
        <begin position="705"/>
        <end position="716"/>
    </location>
</feature>
<feature type="coiled-coil region" evidence="2">
    <location>
        <begin position="144"/>
        <end position="192"/>
    </location>
</feature>
<feature type="region of interest" description="Disordered" evidence="3">
    <location>
        <begin position="518"/>
        <end position="552"/>
    </location>
</feature>
<dbReference type="InterPro" id="IPR008936">
    <property type="entry name" value="Rho_GTPase_activation_prot"/>
</dbReference>
<proteinExistence type="predicted"/>
<dbReference type="Proteomes" id="UP000663834">
    <property type="component" value="Unassembled WGS sequence"/>
</dbReference>
<evidence type="ECO:0000256" key="1">
    <source>
        <dbReference type="ARBA" id="ARBA00022468"/>
    </source>
</evidence>
<keyword evidence="1" id="KW-0343">GTPase activation</keyword>
<dbReference type="GO" id="GO:0005096">
    <property type="term" value="F:GTPase activator activity"/>
    <property type="evidence" value="ECO:0007669"/>
    <property type="project" value="UniProtKB-KW"/>
</dbReference>
<dbReference type="SMART" id="SM00324">
    <property type="entry name" value="RhoGAP"/>
    <property type="match status" value="1"/>
</dbReference>
<dbReference type="GO" id="GO:0032956">
    <property type="term" value="P:regulation of actin cytoskeleton organization"/>
    <property type="evidence" value="ECO:0007669"/>
    <property type="project" value="TreeGrafter"/>
</dbReference>
<protein>
    <recommendedName>
        <fullName evidence="4">Rho-GAP domain-containing protein</fullName>
    </recommendedName>
</protein>
<dbReference type="PANTHER" id="PTHR14130">
    <property type="entry name" value="3BP-1 RELATED RHOGAP"/>
    <property type="match status" value="1"/>
</dbReference>
<dbReference type="EMBL" id="CAJNOW010012724">
    <property type="protein sequence ID" value="CAF1613113.1"/>
    <property type="molecule type" value="Genomic_DNA"/>
</dbReference>
<dbReference type="Pfam" id="PF00620">
    <property type="entry name" value="RhoGAP"/>
    <property type="match status" value="1"/>
</dbReference>
<evidence type="ECO:0000259" key="4">
    <source>
        <dbReference type="PROSITE" id="PS50238"/>
    </source>
</evidence>
<dbReference type="Proteomes" id="UP000663855">
    <property type="component" value="Unassembled WGS sequence"/>
</dbReference>
<sequence length="727" mass="83132">MTSNRKHSLIDTLTIENNFSDNHQSNSERRWRRSSIAVFPWMNKFKPFIYGAKNDDVPDCYNRVRYIRDSCKVLSDLWKTDKDFLNKSIDNDVSKSFKEFRLSDVARSYRSPCGINGSPSILNQTIDDLIQIHDYIDIKRKEWLDQLKKIIEQARDKQSNIRQTMIEHRDNYEKAQRKLETADSNLKKFQTRSDRLTVSNFDERSRELEDIRTECEQARTLSRDLYATETYRFASEEHQITVDIFSKYLFEQNQFYNEVSKFLSLKMPIIEDRLENDELKPLFGYDLIKHCSKRSDNLIAYPIEICIRLLENSLREEGLFRLAPSHAKQKKLVAELDLQSIDKASTLNELNYDPHVAASTLKQYLRELPDCLLTNVLLSQWNQVPSLTSEQARLERISQLINQLPEINYYNLCYLVRFLSRVAEYSSENKMTPSNLAICIGCSILYGKDQSLSSSSHASISNSYTAASTILELMIIHHKLLFTNYSQQEQISKSFKSQPDLIPTEFYPKSRTVSNENLLEAPNLSGYAQPSPGTRRKNKAPPPPPSSIPSQSCLYNQQTIIGDINNDKISSEINSNDQLSNENLTVTSSSSFSPSDRIHRRTPSGGTQLDRPGAPPPLPPSVVLVSSPIFQSKQRISFPLSKTNYEQEISSNIEEKRIENDLSQDSPTVRTTTTTVINDGVNVGKLILELNNRMAAAKTNNSQTSNNIRASSIRNSTLSSPGETTDF</sequence>
<dbReference type="PROSITE" id="PS50238">
    <property type="entry name" value="RHOGAP"/>
    <property type="match status" value="1"/>
</dbReference>
<gene>
    <name evidence="5" type="ORF">CJN711_LOCUS4071</name>
    <name evidence="6" type="ORF">KQP761_LOCUS23603</name>
</gene>
<feature type="compositionally biased region" description="Polar residues" evidence="3">
    <location>
        <begin position="717"/>
        <end position="727"/>
    </location>
</feature>
<evidence type="ECO:0000313" key="6">
    <source>
        <dbReference type="EMBL" id="CAF1613113.1"/>
    </source>
</evidence>
<dbReference type="GO" id="GO:0035020">
    <property type="term" value="P:regulation of Rac protein signal transduction"/>
    <property type="evidence" value="ECO:0007669"/>
    <property type="project" value="TreeGrafter"/>
</dbReference>
<dbReference type="SUPFAM" id="SSF48350">
    <property type="entry name" value="GTPase activation domain, GAP"/>
    <property type="match status" value="1"/>
</dbReference>
<dbReference type="InterPro" id="IPR047165">
    <property type="entry name" value="RHG17/44/SH3BP1-like"/>
</dbReference>
<dbReference type="EMBL" id="CAJNOV010000738">
    <property type="protein sequence ID" value="CAF1036698.1"/>
    <property type="molecule type" value="Genomic_DNA"/>
</dbReference>
<dbReference type="InterPro" id="IPR000198">
    <property type="entry name" value="RhoGAP_dom"/>
</dbReference>
<evidence type="ECO:0000256" key="3">
    <source>
        <dbReference type="SAM" id="MobiDB-lite"/>
    </source>
</evidence>
<feature type="domain" description="Rho-GAP" evidence="4">
    <location>
        <begin position="285"/>
        <end position="482"/>
    </location>
</feature>
<evidence type="ECO:0000313" key="5">
    <source>
        <dbReference type="EMBL" id="CAF1036698.1"/>
    </source>
</evidence>
<evidence type="ECO:0000256" key="2">
    <source>
        <dbReference type="SAM" id="Coils"/>
    </source>
</evidence>
<name>A0A814JDP8_9BILA</name>
<accession>A0A814JDP8</accession>
<comment type="caution">
    <text evidence="5">The sequence shown here is derived from an EMBL/GenBank/DDBJ whole genome shotgun (WGS) entry which is preliminary data.</text>
</comment>
<evidence type="ECO:0000313" key="7">
    <source>
        <dbReference type="Proteomes" id="UP000663855"/>
    </source>
</evidence>